<dbReference type="OrthoDB" id="27593at2759"/>
<evidence type="ECO:0000256" key="1">
    <source>
        <dbReference type="SAM" id="MobiDB-lite"/>
    </source>
</evidence>
<evidence type="ECO:0000313" key="3">
    <source>
        <dbReference type="Proteomes" id="UP000314294"/>
    </source>
</evidence>
<comment type="caution">
    <text evidence="2">The sequence shown here is derived from an EMBL/GenBank/DDBJ whole genome shotgun (WGS) entry which is preliminary data.</text>
</comment>
<sequence>MDIGNDVDLSNKNITPLWRRRTGNYNPPQDSSKPRPLSYHINGVMTTDFPVEDNKCSFTLSQPAERLAVAAPSWGKNTVVLKHILHKPSRKSRVIRSISIGHLSNGLFSLAKFRSEDSRSTSLDNRVGNVDRQKTSNGHAVLQEKHLQDPQKCGRSWKDPKPFEMSAPSSEAVLNSSPVLSPRTANNNNNNYNSQELSSLSSASSPSPPARRTPTPSHSSTSSIPSLSSLTSSDPPTPRSPSPADRGHVLLGPSSSSQDTRHASFSSSISSTSLSPSLSPSISPSTSVVLSTHSLAARKMGTQQLIPKGLASDVRQSKGPPPEPQGQGLTGMLGLDHSKRALKALSMVETGSYFSTGGAQAEGTDGEAESPGTLKRGLRSTSYRRAVVSGVDLEVPSVNSKAHRLSQPVLRWLDEDKMDSPVSPASPGTAKPASPGIPKPPSPGTPKLSSPVTPKLPSPGTPKLPSPGTPKLPSPGTPKLSNPGTPKLSSPGTPKLSSPGTPKLTRPGTTKPTSPGTPKLAFHKKSKPTSTGENKVGVLFVKKKGFEILPNIEKGVIWRLP</sequence>
<evidence type="ECO:0000313" key="2">
    <source>
        <dbReference type="EMBL" id="TNN80290.1"/>
    </source>
</evidence>
<feature type="compositionally biased region" description="Low complexity" evidence="1">
    <location>
        <begin position="181"/>
        <end position="205"/>
    </location>
</feature>
<feature type="compositionally biased region" description="Polar residues" evidence="1">
    <location>
        <begin position="479"/>
        <end position="500"/>
    </location>
</feature>
<dbReference type="Proteomes" id="UP000314294">
    <property type="component" value="Unassembled WGS sequence"/>
</dbReference>
<reference evidence="2 3" key="1">
    <citation type="submission" date="2019-03" db="EMBL/GenBank/DDBJ databases">
        <title>First draft genome of Liparis tanakae, snailfish: a comprehensive survey of snailfish specific genes.</title>
        <authorList>
            <person name="Kim W."/>
            <person name="Song I."/>
            <person name="Jeong J.-H."/>
            <person name="Kim D."/>
            <person name="Kim S."/>
            <person name="Ryu S."/>
            <person name="Song J.Y."/>
            <person name="Lee S.K."/>
        </authorList>
    </citation>
    <scope>NUCLEOTIDE SEQUENCE [LARGE SCALE GENOMIC DNA]</scope>
    <source>
        <tissue evidence="2">Muscle</tissue>
    </source>
</reference>
<feature type="compositionally biased region" description="Low complexity" evidence="1">
    <location>
        <begin position="507"/>
        <end position="519"/>
    </location>
</feature>
<proteinExistence type="predicted"/>
<feature type="region of interest" description="Disordered" evidence="1">
    <location>
        <begin position="355"/>
        <end position="376"/>
    </location>
</feature>
<feature type="compositionally biased region" description="Pro residues" evidence="1">
    <location>
        <begin position="454"/>
        <end position="476"/>
    </location>
</feature>
<feature type="compositionally biased region" description="Polar residues" evidence="1">
    <location>
        <begin position="167"/>
        <end position="179"/>
    </location>
</feature>
<dbReference type="EMBL" id="SRLO01000055">
    <property type="protein sequence ID" value="TNN80290.1"/>
    <property type="molecule type" value="Genomic_DNA"/>
</dbReference>
<feature type="region of interest" description="Disordered" evidence="1">
    <location>
        <begin position="417"/>
        <end position="535"/>
    </location>
</feature>
<feature type="region of interest" description="Disordered" evidence="1">
    <location>
        <begin position="311"/>
        <end position="333"/>
    </location>
</feature>
<protein>
    <submittedName>
        <fullName evidence="2">Rho guanine nucleotide exchange factor 26</fullName>
    </submittedName>
</protein>
<feature type="compositionally biased region" description="Low complexity" evidence="1">
    <location>
        <begin position="212"/>
        <end position="234"/>
    </location>
</feature>
<keyword evidence="3" id="KW-1185">Reference proteome</keyword>
<feature type="compositionally biased region" description="Low complexity" evidence="1">
    <location>
        <begin position="266"/>
        <end position="286"/>
    </location>
</feature>
<feature type="region of interest" description="Disordered" evidence="1">
    <location>
        <begin position="118"/>
        <end position="286"/>
    </location>
</feature>
<dbReference type="AlphaFoldDB" id="A0A4Z2IQL9"/>
<feature type="compositionally biased region" description="Pro residues" evidence="1">
    <location>
        <begin position="435"/>
        <end position="444"/>
    </location>
</feature>
<dbReference type="Pfam" id="PF02389">
    <property type="entry name" value="Cornifin"/>
    <property type="match status" value="1"/>
</dbReference>
<accession>A0A4Z2IQL9</accession>
<name>A0A4Z2IQL9_9TELE</name>
<gene>
    <name evidence="2" type="primary">ARHGEF26_0</name>
    <name evidence="2" type="ORF">EYF80_009314</name>
</gene>
<organism evidence="2 3">
    <name type="scientific">Liparis tanakae</name>
    <name type="common">Tanaka's snailfish</name>
    <dbReference type="NCBI Taxonomy" id="230148"/>
    <lineage>
        <taxon>Eukaryota</taxon>
        <taxon>Metazoa</taxon>
        <taxon>Chordata</taxon>
        <taxon>Craniata</taxon>
        <taxon>Vertebrata</taxon>
        <taxon>Euteleostomi</taxon>
        <taxon>Actinopterygii</taxon>
        <taxon>Neopterygii</taxon>
        <taxon>Teleostei</taxon>
        <taxon>Neoteleostei</taxon>
        <taxon>Acanthomorphata</taxon>
        <taxon>Eupercaria</taxon>
        <taxon>Perciformes</taxon>
        <taxon>Cottioidei</taxon>
        <taxon>Cottales</taxon>
        <taxon>Liparidae</taxon>
        <taxon>Liparis</taxon>
    </lineage>
</organism>